<comment type="caution">
    <text evidence="2">The sequence shown here is derived from an EMBL/GenBank/DDBJ whole genome shotgun (WGS) entry which is preliminary data.</text>
</comment>
<gene>
    <name evidence="2" type="ORF">Pmani_000764</name>
</gene>
<organism evidence="2 3">
    <name type="scientific">Petrolisthes manimaculis</name>
    <dbReference type="NCBI Taxonomy" id="1843537"/>
    <lineage>
        <taxon>Eukaryota</taxon>
        <taxon>Metazoa</taxon>
        <taxon>Ecdysozoa</taxon>
        <taxon>Arthropoda</taxon>
        <taxon>Crustacea</taxon>
        <taxon>Multicrustacea</taxon>
        <taxon>Malacostraca</taxon>
        <taxon>Eumalacostraca</taxon>
        <taxon>Eucarida</taxon>
        <taxon>Decapoda</taxon>
        <taxon>Pleocyemata</taxon>
        <taxon>Anomura</taxon>
        <taxon>Galatheoidea</taxon>
        <taxon>Porcellanidae</taxon>
        <taxon>Petrolisthes</taxon>
    </lineage>
</organism>
<dbReference type="Proteomes" id="UP001292094">
    <property type="component" value="Unassembled WGS sequence"/>
</dbReference>
<feature type="region of interest" description="Disordered" evidence="1">
    <location>
        <begin position="1"/>
        <end position="45"/>
    </location>
</feature>
<sequence>MRQEREKEGGGEGRRQGSKKEAGKGEGGTERSVAGDRRDGVGVSGHIKSPSRFRLAATELHWLRFRGFIGVRLSQFKTECCQGVSNFLFINLLVSGV</sequence>
<proteinExistence type="predicted"/>
<feature type="compositionally biased region" description="Basic and acidic residues" evidence="1">
    <location>
        <begin position="1"/>
        <end position="40"/>
    </location>
</feature>
<keyword evidence="3" id="KW-1185">Reference proteome</keyword>
<accession>A0AAE1UKZ0</accession>
<evidence type="ECO:0000313" key="2">
    <source>
        <dbReference type="EMBL" id="KAK4328848.1"/>
    </source>
</evidence>
<dbReference type="EMBL" id="JAWZYT010000053">
    <property type="protein sequence ID" value="KAK4328848.1"/>
    <property type="molecule type" value="Genomic_DNA"/>
</dbReference>
<evidence type="ECO:0000256" key="1">
    <source>
        <dbReference type="SAM" id="MobiDB-lite"/>
    </source>
</evidence>
<reference evidence="2" key="1">
    <citation type="submission" date="2023-11" db="EMBL/GenBank/DDBJ databases">
        <title>Genome assemblies of two species of porcelain crab, Petrolisthes cinctipes and Petrolisthes manimaculis (Anomura: Porcellanidae).</title>
        <authorList>
            <person name="Angst P."/>
        </authorList>
    </citation>
    <scope>NUCLEOTIDE SEQUENCE</scope>
    <source>
        <strain evidence="2">PB745_02</strain>
        <tissue evidence="2">Gill</tissue>
    </source>
</reference>
<dbReference type="AlphaFoldDB" id="A0AAE1UKZ0"/>
<name>A0AAE1UKZ0_9EUCA</name>
<evidence type="ECO:0000313" key="3">
    <source>
        <dbReference type="Proteomes" id="UP001292094"/>
    </source>
</evidence>
<protein>
    <submittedName>
        <fullName evidence="2">Uncharacterized protein</fullName>
    </submittedName>
</protein>